<dbReference type="AlphaFoldDB" id="A0A9E7D3K6"/>
<evidence type="ECO:0000313" key="2">
    <source>
        <dbReference type="EMBL" id="UOB19418.1"/>
    </source>
</evidence>
<feature type="transmembrane region" description="Helical" evidence="1">
    <location>
        <begin position="20"/>
        <end position="44"/>
    </location>
</feature>
<keyword evidence="1" id="KW-1133">Transmembrane helix</keyword>
<reference evidence="2" key="1">
    <citation type="submission" date="2022-03" db="EMBL/GenBank/DDBJ databases">
        <title>Description of Abyssus ytuae gen. nov., sp. nov., a novel member of the family Flavobacteriaceae isolated from the sediment of Mariana Trench.</title>
        <authorList>
            <person name="Zhang J."/>
            <person name="Xu X."/>
        </authorList>
    </citation>
    <scope>NUCLEOTIDE SEQUENCE</scope>
    <source>
        <strain evidence="2">MT3330</strain>
    </source>
</reference>
<evidence type="ECO:0000256" key="1">
    <source>
        <dbReference type="SAM" id="Phobius"/>
    </source>
</evidence>
<dbReference type="RefSeq" id="WP_255846034.1">
    <property type="nucleotide sequence ID" value="NZ_CP094358.1"/>
</dbReference>
<feature type="transmembrane region" description="Helical" evidence="1">
    <location>
        <begin position="153"/>
        <end position="173"/>
    </location>
</feature>
<feature type="transmembrane region" description="Helical" evidence="1">
    <location>
        <begin position="211"/>
        <end position="238"/>
    </location>
</feature>
<accession>A0A9E7D3K6</accession>
<proteinExistence type="predicted"/>
<feature type="transmembrane region" description="Helical" evidence="1">
    <location>
        <begin position="265"/>
        <end position="283"/>
    </location>
</feature>
<feature type="transmembrane region" description="Helical" evidence="1">
    <location>
        <begin position="89"/>
        <end position="117"/>
    </location>
</feature>
<name>A0A9E7D3K6_9FLAO</name>
<sequence>MFVSFLRKITGAIRANYSLLKYILLSYFDKTIIFLIPLLVLYLFNNKSLYVSVEYIYSFVLVIVPFLDFGLSGYFFYYYREHKNKKAAILAVFNLFTLLYITLFLFGIMIILIHYLWFSFEKYILYIVFRCLFLVLFMFLSSYHRLMNKPKKALFITITSNIISLIVIFYLYIFNLEISVFPVFVGQILFCCYFFLVLVRKILKTKTFKKNLLKSVFFGSVLFAWPTIIQVFLMMYIANYGKIKAINHLNLEEATLLSLTQRYSMLIQLTHTSIVAFLMKDLYLENMKKINLKRFFKYFLFLLLSVVGVVILICLNWYHKEILISRLRVFQVSILMIGYTILWCIYSFLEIFYSRENKNIIKLYLAIVNAIVFIIVINGFSMSLLDRIVYAMMSSVFIALICSIIVLKQRGYYLYK</sequence>
<feature type="transmembrane region" description="Helical" evidence="1">
    <location>
        <begin position="123"/>
        <end position="141"/>
    </location>
</feature>
<dbReference type="KEGG" id="fbm:MQE35_08990"/>
<feature type="transmembrane region" description="Helical" evidence="1">
    <location>
        <begin position="330"/>
        <end position="349"/>
    </location>
</feature>
<keyword evidence="1" id="KW-0472">Membrane</keyword>
<feature type="transmembrane region" description="Helical" evidence="1">
    <location>
        <begin position="361"/>
        <end position="382"/>
    </location>
</feature>
<dbReference type="Proteomes" id="UP000831290">
    <property type="component" value="Chromosome"/>
</dbReference>
<evidence type="ECO:0000313" key="3">
    <source>
        <dbReference type="Proteomes" id="UP000831290"/>
    </source>
</evidence>
<keyword evidence="1" id="KW-0812">Transmembrane</keyword>
<feature type="transmembrane region" description="Helical" evidence="1">
    <location>
        <begin position="56"/>
        <end position="77"/>
    </location>
</feature>
<organism evidence="2 3">
    <name type="scientific">Abyssalbus ytuae</name>
    <dbReference type="NCBI Taxonomy" id="2926907"/>
    <lineage>
        <taxon>Bacteria</taxon>
        <taxon>Pseudomonadati</taxon>
        <taxon>Bacteroidota</taxon>
        <taxon>Flavobacteriia</taxon>
        <taxon>Flavobacteriales</taxon>
        <taxon>Flavobacteriaceae</taxon>
        <taxon>Abyssalbus</taxon>
    </lineage>
</organism>
<gene>
    <name evidence="2" type="ORF">MQE35_08990</name>
</gene>
<dbReference type="EMBL" id="CP094358">
    <property type="protein sequence ID" value="UOB19418.1"/>
    <property type="molecule type" value="Genomic_DNA"/>
</dbReference>
<feature type="transmembrane region" description="Helical" evidence="1">
    <location>
        <begin position="179"/>
        <end position="199"/>
    </location>
</feature>
<feature type="transmembrane region" description="Helical" evidence="1">
    <location>
        <begin position="295"/>
        <end position="318"/>
    </location>
</feature>
<protein>
    <submittedName>
        <fullName evidence="2">Uncharacterized protein</fullName>
    </submittedName>
</protein>
<keyword evidence="3" id="KW-1185">Reference proteome</keyword>
<feature type="transmembrane region" description="Helical" evidence="1">
    <location>
        <begin position="388"/>
        <end position="407"/>
    </location>
</feature>